<evidence type="ECO:0000313" key="4">
    <source>
        <dbReference type="Proteomes" id="UP001175000"/>
    </source>
</evidence>
<reference evidence="3" key="1">
    <citation type="submission" date="2023-06" db="EMBL/GenBank/DDBJ databases">
        <title>Genome-scale phylogeny and comparative genomics of the fungal order Sordariales.</title>
        <authorList>
            <consortium name="Lawrence Berkeley National Laboratory"/>
            <person name="Hensen N."/>
            <person name="Bonometti L."/>
            <person name="Westerberg I."/>
            <person name="Brannstrom I.O."/>
            <person name="Guillou S."/>
            <person name="Cros-Aarteil S."/>
            <person name="Calhoun S."/>
            <person name="Haridas S."/>
            <person name="Kuo A."/>
            <person name="Mondo S."/>
            <person name="Pangilinan J."/>
            <person name="Riley R."/>
            <person name="Labutti K."/>
            <person name="Andreopoulos B."/>
            <person name="Lipzen A."/>
            <person name="Chen C."/>
            <person name="Yanf M."/>
            <person name="Daum C."/>
            <person name="Ng V."/>
            <person name="Clum A."/>
            <person name="Steindorff A."/>
            <person name="Ohm R."/>
            <person name="Martin F."/>
            <person name="Silar P."/>
            <person name="Natvig D."/>
            <person name="Lalanne C."/>
            <person name="Gautier V."/>
            <person name="Ament-Velasquez S.L."/>
            <person name="Kruys A."/>
            <person name="Hutchinson M.I."/>
            <person name="Powell A.J."/>
            <person name="Barry K."/>
            <person name="Miller A.N."/>
            <person name="Grigoriev I.V."/>
            <person name="Debuchy R."/>
            <person name="Gladieux P."/>
            <person name="Thoren M.H."/>
            <person name="Johannesson H."/>
        </authorList>
    </citation>
    <scope>NUCLEOTIDE SEQUENCE</scope>
    <source>
        <strain evidence="3">CBS 606.72</strain>
    </source>
</reference>
<comment type="caution">
    <text evidence="3">The sequence shown here is derived from an EMBL/GenBank/DDBJ whole genome shotgun (WGS) entry which is preliminary data.</text>
</comment>
<dbReference type="InterPro" id="IPR018786">
    <property type="entry name" value="Mit_KHE1"/>
</dbReference>
<feature type="transmembrane region" description="Helical" evidence="2">
    <location>
        <begin position="128"/>
        <end position="147"/>
    </location>
</feature>
<feature type="compositionally biased region" description="Basic and acidic residues" evidence="1">
    <location>
        <begin position="288"/>
        <end position="302"/>
    </location>
</feature>
<dbReference type="Proteomes" id="UP001175000">
    <property type="component" value="Unassembled WGS sequence"/>
</dbReference>
<keyword evidence="4" id="KW-1185">Reference proteome</keyword>
<dbReference type="GO" id="GO:0006813">
    <property type="term" value="P:potassium ion transport"/>
    <property type="evidence" value="ECO:0007669"/>
    <property type="project" value="TreeGrafter"/>
</dbReference>
<keyword evidence="2" id="KW-0812">Transmembrane</keyword>
<evidence type="ECO:0000313" key="3">
    <source>
        <dbReference type="EMBL" id="KAK0627818.1"/>
    </source>
</evidence>
<protein>
    <submittedName>
        <fullName evidence="3">Mitochondrial K+-H+ exchange-related-domain-containing protein</fullName>
    </submittedName>
</protein>
<sequence>MRIYLLPISTRRTLLYCQKIDAPASQKQTWGDWVQSKAARTWADWEKKEKGWQKKVVNYGNYAFRRIPYEEWGLKSVPPLSQRRKEVELNGSEKVEVVYPKSLLAMDKIPKILHTLATEREALHRKRLMLCFVGMPLTIPVGILPVIPNLPFFYLCYRAWSHYRALAGGKHIQFLLQKNLLTLTPSPIVDAVYANQKQPLASTPQLTTTTKAGPDSEDFKIFDPSNTEVPNPDGETMLLSQANGIKMTQALDLPQLEVELERAIWQVETAVKKSNEEASGDNPSQDMPKPDEAKSQEDKKSQ</sequence>
<evidence type="ECO:0000256" key="2">
    <source>
        <dbReference type="SAM" id="Phobius"/>
    </source>
</evidence>
<dbReference type="GO" id="GO:1902600">
    <property type="term" value="P:proton transmembrane transport"/>
    <property type="evidence" value="ECO:0007669"/>
    <property type="project" value="TreeGrafter"/>
</dbReference>
<dbReference type="PANTHER" id="PTHR28062">
    <property type="entry name" value="K+-H+ EXCHANGE-LIKE PROTEIN"/>
    <property type="match status" value="1"/>
</dbReference>
<accession>A0AA40C880</accession>
<dbReference type="Pfam" id="PF10173">
    <property type="entry name" value="Mit_KHE1"/>
    <property type="match status" value="1"/>
</dbReference>
<keyword evidence="2" id="KW-1133">Transmembrane helix</keyword>
<gene>
    <name evidence="3" type="ORF">B0T14DRAFT_535524</name>
</gene>
<dbReference type="AlphaFoldDB" id="A0AA40C880"/>
<dbReference type="EMBL" id="JAULSU010000002">
    <property type="protein sequence ID" value="KAK0627818.1"/>
    <property type="molecule type" value="Genomic_DNA"/>
</dbReference>
<proteinExistence type="predicted"/>
<evidence type="ECO:0000256" key="1">
    <source>
        <dbReference type="SAM" id="MobiDB-lite"/>
    </source>
</evidence>
<feature type="region of interest" description="Disordered" evidence="1">
    <location>
        <begin position="271"/>
        <end position="302"/>
    </location>
</feature>
<keyword evidence="2" id="KW-0472">Membrane</keyword>
<dbReference type="GO" id="GO:0005743">
    <property type="term" value="C:mitochondrial inner membrane"/>
    <property type="evidence" value="ECO:0007669"/>
    <property type="project" value="TreeGrafter"/>
</dbReference>
<dbReference type="PANTHER" id="PTHR28062:SF1">
    <property type="entry name" value="TRANSMEMBRANE PROTEIN"/>
    <property type="match status" value="1"/>
</dbReference>
<organism evidence="3 4">
    <name type="scientific">Immersiella caudata</name>
    <dbReference type="NCBI Taxonomy" id="314043"/>
    <lineage>
        <taxon>Eukaryota</taxon>
        <taxon>Fungi</taxon>
        <taxon>Dikarya</taxon>
        <taxon>Ascomycota</taxon>
        <taxon>Pezizomycotina</taxon>
        <taxon>Sordariomycetes</taxon>
        <taxon>Sordariomycetidae</taxon>
        <taxon>Sordariales</taxon>
        <taxon>Lasiosphaeriaceae</taxon>
        <taxon>Immersiella</taxon>
    </lineage>
</organism>
<name>A0AA40C880_9PEZI</name>